<comment type="function">
    <text evidence="10">Oxygenase that can act as both a histone lysine demethylase and a ribosomal histidine hydroxylase. Is involved in the demethylation of trimethylated 'Lys-9' on histone H3 (H3K9me3), leading to an increase in ribosomal RNA expression. Also catalyzes the hydroxylation of 60S ribosomal protein L27a on 'His-39'. May play an important role in cell growth and survival. May be involved in ribosome biogenesis, most likely during the assembly process of pre-ribosomal particles.</text>
</comment>
<dbReference type="SUPFAM" id="SSF51197">
    <property type="entry name" value="Clavaminate synthase-like"/>
    <property type="match status" value="1"/>
</dbReference>
<comment type="similarity">
    <text evidence="5">Belongs to the ROX family. MINA53 subfamily.</text>
</comment>
<evidence type="ECO:0000313" key="14">
    <source>
        <dbReference type="EMBL" id="NEN04586.1"/>
    </source>
</evidence>
<evidence type="ECO:0000256" key="6">
    <source>
        <dbReference type="ARBA" id="ARBA00034334"/>
    </source>
</evidence>
<comment type="catalytic activity">
    <reaction evidence="11">
        <text>L-histidyl-[ribosomal protein uL15] + 2-oxoglutarate + O2 = (3S)-3-hydroxy-L-histidyl-[ribosomal protein uL15] + succinate + CO2</text>
        <dbReference type="Rhea" id="RHEA:54024"/>
        <dbReference type="Rhea" id="RHEA-COMP:13760"/>
        <dbReference type="Rhea" id="RHEA-COMP:13761"/>
        <dbReference type="ChEBI" id="CHEBI:15379"/>
        <dbReference type="ChEBI" id="CHEBI:16526"/>
        <dbReference type="ChEBI" id="CHEBI:16810"/>
        <dbReference type="ChEBI" id="CHEBI:29979"/>
        <dbReference type="ChEBI" id="CHEBI:30031"/>
        <dbReference type="ChEBI" id="CHEBI:138021"/>
    </reaction>
</comment>
<evidence type="ECO:0000256" key="11">
    <source>
        <dbReference type="ARBA" id="ARBA00047687"/>
    </source>
</evidence>
<dbReference type="EMBL" id="JAAGWY010000001">
    <property type="protein sequence ID" value="NEN04586.1"/>
    <property type="molecule type" value="Genomic_DNA"/>
</dbReference>
<accession>A0A6L9XTE9</accession>
<evidence type="ECO:0000259" key="13">
    <source>
        <dbReference type="Pfam" id="PF08007"/>
    </source>
</evidence>
<evidence type="ECO:0000256" key="4">
    <source>
        <dbReference type="ARBA" id="ARBA00023004"/>
    </source>
</evidence>
<organism evidence="14 15">
    <name type="scientific">Leifsonia tongyongensis</name>
    <dbReference type="NCBI Taxonomy" id="1268043"/>
    <lineage>
        <taxon>Bacteria</taxon>
        <taxon>Bacillati</taxon>
        <taxon>Actinomycetota</taxon>
        <taxon>Actinomycetes</taxon>
        <taxon>Micrococcales</taxon>
        <taxon>Microbacteriaceae</taxon>
        <taxon>Leifsonia</taxon>
    </lineage>
</organism>
<protein>
    <recommendedName>
        <fullName evidence="6">Ribosomal oxygenase 2</fullName>
    </recommendedName>
    <alternativeName>
        <fullName evidence="7">Bifunctional lysine-specific demethylase and histidyl-hydroxylase MINA</fullName>
    </alternativeName>
    <alternativeName>
        <fullName evidence="8">Histone lysine demethylase MINA</fullName>
    </alternativeName>
    <alternativeName>
        <fullName evidence="9">MYC-induced nuclear antigen</fullName>
    </alternativeName>
</protein>
<evidence type="ECO:0000256" key="10">
    <source>
        <dbReference type="ARBA" id="ARBA00046256"/>
    </source>
</evidence>
<name>A0A6L9XTE9_9MICO</name>
<evidence type="ECO:0000256" key="7">
    <source>
        <dbReference type="ARBA" id="ARBA00034359"/>
    </source>
</evidence>
<dbReference type="GO" id="GO:0051864">
    <property type="term" value="F:histone H3K36 demethylase activity"/>
    <property type="evidence" value="ECO:0007669"/>
    <property type="project" value="TreeGrafter"/>
</dbReference>
<proteinExistence type="inferred from homology"/>
<dbReference type="Proteomes" id="UP000474967">
    <property type="component" value="Unassembled WGS sequence"/>
</dbReference>
<dbReference type="RefSeq" id="WP_163287689.1">
    <property type="nucleotide sequence ID" value="NZ_JAAGWY010000001.1"/>
</dbReference>
<evidence type="ECO:0000256" key="3">
    <source>
        <dbReference type="ARBA" id="ARBA00022723"/>
    </source>
</evidence>
<dbReference type="Gene3D" id="2.60.120.650">
    <property type="entry name" value="Cupin"/>
    <property type="match status" value="1"/>
</dbReference>
<evidence type="ECO:0000256" key="9">
    <source>
        <dbReference type="ARBA" id="ARBA00034372"/>
    </source>
</evidence>
<dbReference type="Pfam" id="PF08007">
    <property type="entry name" value="JmjC_2"/>
    <property type="match status" value="1"/>
</dbReference>
<reference evidence="14 15" key="1">
    <citation type="journal article" date="2014" name="J. Microbiol.">
        <title>Diaminobutyricibacter tongyongensis gen. nov., sp. nov. and Homoserinibacter gongjuensis gen. nov., sp. nov. belong to the family Microbacteriaceae.</title>
        <authorList>
            <person name="Kim S.J."/>
            <person name="Ahn J.H."/>
            <person name="Weon H.Y."/>
            <person name="Hamada M."/>
            <person name="Suzuki K."/>
            <person name="Kwon S.W."/>
        </authorList>
    </citation>
    <scope>NUCLEOTIDE SEQUENCE [LARGE SCALE GENOMIC DNA]</scope>
    <source>
        <strain evidence="14 15">NBRC 108724</strain>
    </source>
</reference>
<gene>
    <name evidence="14" type="ORF">G3T36_01745</name>
</gene>
<evidence type="ECO:0000313" key="15">
    <source>
        <dbReference type="Proteomes" id="UP000474967"/>
    </source>
</evidence>
<dbReference type="AlphaFoldDB" id="A0A6L9XTE9"/>
<dbReference type="GO" id="GO:0032453">
    <property type="term" value="F:histone H3K4 demethylase activity"/>
    <property type="evidence" value="ECO:0007669"/>
    <property type="project" value="TreeGrafter"/>
</dbReference>
<comment type="cofactor">
    <cofactor evidence="1">
        <name>Fe(2+)</name>
        <dbReference type="ChEBI" id="CHEBI:29033"/>
    </cofactor>
</comment>
<dbReference type="PANTHER" id="PTHR13096">
    <property type="entry name" value="MINA53 MYC INDUCED NUCLEAR ANTIGEN"/>
    <property type="match status" value="1"/>
</dbReference>
<evidence type="ECO:0000256" key="1">
    <source>
        <dbReference type="ARBA" id="ARBA00001954"/>
    </source>
</evidence>
<feature type="domain" description="JmjC" evidence="13">
    <location>
        <begin position="115"/>
        <end position="228"/>
    </location>
</feature>
<comment type="catalytic activity">
    <reaction evidence="12">
        <text>L-histidyl-[protein] + 2-oxoglutarate + O2 = (3S)-3-hydroxy-L-histidyl-[protein] + succinate + CO2</text>
        <dbReference type="Rhea" id="RHEA:54256"/>
        <dbReference type="Rhea" id="RHEA-COMP:9745"/>
        <dbReference type="Rhea" id="RHEA-COMP:13840"/>
        <dbReference type="ChEBI" id="CHEBI:15379"/>
        <dbReference type="ChEBI" id="CHEBI:16526"/>
        <dbReference type="ChEBI" id="CHEBI:16810"/>
        <dbReference type="ChEBI" id="CHEBI:29979"/>
        <dbReference type="ChEBI" id="CHEBI:30031"/>
        <dbReference type="ChEBI" id="CHEBI:138021"/>
        <dbReference type="EC" id="1.14.11.79"/>
    </reaction>
</comment>
<keyword evidence="3" id="KW-0479">Metal-binding</keyword>
<dbReference type="GO" id="GO:0036139">
    <property type="term" value="F:peptidyl-histidine dioxygenase activity"/>
    <property type="evidence" value="ECO:0007669"/>
    <property type="project" value="UniProtKB-EC"/>
</dbReference>
<evidence type="ECO:0000256" key="12">
    <source>
        <dbReference type="ARBA" id="ARBA00049465"/>
    </source>
</evidence>
<sequence length="372" mass="40499">MNPSQIAEKIVSLAAERASEQFTEGSIPATAAHGLISPARLGSFLSNPLVVRHPQVRVALGGKAVPEREFTTPRRVGTQNVQDGIDAEQVAKWLTRGATITVDSLEYLSTPVREICDTLTDSLRLPATATAYVTGPGRQGLSPHTDEEDVFVVQTSGTKSWIIDLAQRQEVATASGFPFNDQMQQIAPRLLQPGDMFYMPAGTPRVATAQHNLSTHITFSVERPRVRDILNQSLIALAASSPSLNRLQPWNADGELSAADILRTFESSPIDRLRSAHDDITCELPFGSWDSLAARSLNVSLRTELKVSRIEDGYVLEFPDFTMKVGPATGYLSERLAVYNSVLIDSADDELREILFHLIGRGAVRVSAAVPA</sequence>
<keyword evidence="4" id="KW-0408">Iron</keyword>
<dbReference type="InterPro" id="IPR039994">
    <property type="entry name" value="NO66-like"/>
</dbReference>
<evidence type="ECO:0000256" key="8">
    <source>
        <dbReference type="ARBA" id="ARBA00034360"/>
    </source>
</evidence>
<dbReference type="GO" id="GO:0042254">
    <property type="term" value="P:ribosome biogenesis"/>
    <property type="evidence" value="ECO:0007669"/>
    <property type="project" value="UniProtKB-KW"/>
</dbReference>
<keyword evidence="15" id="KW-1185">Reference proteome</keyword>
<dbReference type="GO" id="GO:0046872">
    <property type="term" value="F:metal ion binding"/>
    <property type="evidence" value="ECO:0007669"/>
    <property type="project" value="UniProtKB-KW"/>
</dbReference>
<keyword evidence="2" id="KW-0690">Ribosome biogenesis</keyword>
<dbReference type="PANTHER" id="PTHR13096:SF7">
    <property type="entry name" value="RIBOSOMAL OXYGENASE 2"/>
    <property type="match status" value="1"/>
</dbReference>
<evidence type="ECO:0000256" key="5">
    <source>
        <dbReference type="ARBA" id="ARBA00034314"/>
    </source>
</evidence>
<dbReference type="InterPro" id="IPR003347">
    <property type="entry name" value="JmjC_dom"/>
</dbReference>
<evidence type="ECO:0000256" key="2">
    <source>
        <dbReference type="ARBA" id="ARBA00022517"/>
    </source>
</evidence>
<comment type="caution">
    <text evidence="14">The sequence shown here is derived from an EMBL/GenBank/DDBJ whole genome shotgun (WGS) entry which is preliminary data.</text>
</comment>